<dbReference type="InterPro" id="IPR000682">
    <property type="entry name" value="PCMT"/>
</dbReference>
<comment type="caution">
    <text evidence="3">The sequence shown here is derived from an EMBL/GenBank/DDBJ whole genome shotgun (WGS) entry which is preliminary data.</text>
</comment>
<feature type="region of interest" description="Disordered" evidence="2">
    <location>
        <begin position="407"/>
        <end position="505"/>
    </location>
</feature>
<dbReference type="EMBL" id="JAGRRH010000007">
    <property type="protein sequence ID" value="KAG7366820.1"/>
    <property type="molecule type" value="Genomic_DNA"/>
</dbReference>
<dbReference type="GO" id="GO:0005737">
    <property type="term" value="C:cytoplasm"/>
    <property type="evidence" value="ECO:0007669"/>
    <property type="project" value="TreeGrafter"/>
</dbReference>
<dbReference type="PANTHER" id="PTHR11579">
    <property type="entry name" value="PROTEIN-L-ISOASPARTATE O-METHYLTRANSFERASE"/>
    <property type="match status" value="1"/>
</dbReference>
<proteinExistence type="predicted"/>
<dbReference type="CDD" id="cd02440">
    <property type="entry name" value="AdoMet_MTases"/>
    <property type="match status" value="1"/>
</dbReference>
<feature type="compositionally biased region" description="Polar residues" evidence="2">
    <location>
        <begin position="492"/>
        <end position="505"/>
    </location>
</feature>
<organism evidence="3 4">
    <name type="scientific">Nitzschia inconspicua</name>
    <dbReference type="NCBI Taxonomy" id="303405"/>
    <lineage>
        <taxon>Eukaryota</taxon>
        <taxon>Sar</taxon>
        <taxon>Stramenopiles</taxon>
        <taxon>Ochrophyta</taxon>
        <taxon>Bacillariophyta</taxon>
        <taxon>Bacillariophyceae</taxon>
        <taxon>Bacillariophycidae</taxon>
        <taxon>Bacillariales</taxon>
        <taxon>Bacillariaceae</taxon>
        <taxon>Nitzschia</taxon>
    </lineage>
</organism>
<feature type="compositionally biased region" description="Acidic residues" evidence="2">
    <location>
        <begin position="416"/>
        <end position="463"/>
    </location>
</feature>
<dbReference type="OrthoDB" id="10257972at2759"/>
<dbReference type="AlphaFoldDB" id="A0A9K3Q1A3"/>
<evidence type="ECO:0000256" key="2">
    <source>
        <dbReference type="SAM" id="MobiDB-lite"/>
    </source>
</evidence>
<name>A0A9K3Q1A3_9STRA</name>
<gene>
    <name evidence="3" type="ORF">IV203_029490</name>
</gene>
<keyword evidence="4" id="KW-1185">Reference proteome</keyword>
<dbReference type="Pfam" id="PF01135">
    <property type="entry name" value="PCMT"/>
    <property type="match status" value="1"/>
</dbReference>
<evidence type="ECO:0000313" key="3">
    <source>
        <dbReference type="EMBL" id="KAG7366820.1"/>
    </source>
</evidence>
<feature type="compositionally biased region" description="Polar residues" evidence="2">
    <location>
        <begin position="466"/>
        <end position="478"/>
    </location>
</feature>
<accession>A0A9K3Q1A3</accession>
<evidence type="ECO:0000313" key="4">
    <source>
        <dbReference type="Proteomes" id="UP000693970"/>
    </source>
</evidence>
<dbReference type="GO" id="GO:0004719">
    <property type="term" value="F:protein-L-isoaspartate (D-aspartate) O-methyltransferase activity"/>
    <property type="evidence" value="ECO:0007669"/>
    <property type="project" value="InterPro"/>
</dbReference>
<reference evidence="3" key="1">
    <citation type="journal article" date="2021" name="Sci. Rep.">
        <title>Diploid genomic architecture of Nitzschia inconspicua, an elite biomass production diatom.</title>
        <authorList>
            <person name="Oliver A."/>
            <person name="Podell S."/>
            <person name="Pinowska A."/>
            <person name="Traller J.C."/>
            <person name="Smith S.R."/>
            <person name="McClure R."/>
            <person name="Beliaev A."/>
            <person name="Bohutskyi P."/>
            <person name="Hill E.A."/>
            <person name="Rabines A."/>
            <person name="Zheng H."/>
            <person name="Allen L.Z."/>
            <person name="Kuo A."/>
            <person name="Grigoriev I.V."/>
            <person name="Allen A.E."/>
            <person name="Hazlebeck D."/>
            <person name="Allen E.E."/>
        </authorList>
    </citation>
    <scope>NUCLEOTIDE SEQUENCE</scope>
    <source>
        <strain evidence="3">Hildebrandi</strain>
    </source>
</reference>
<keyword evidence="1" id="KW-0175">Coiled coil</keyword>
<reference evidence="3" key="2">
    <citation type="submission" date="2021-04" db="EMBL/GenBank/DDBJ databases">
        <authorList>
            <person name="Podell S."/>
        </authorList>
    </citation>
    <scope>NUCLEOTIDE SEQUENCE</scope>
    <source>
        <strain evidence="3">Hildebrandi</strain>
    </source>
</reference>
<sequence>MAWRSSGTTNDEMVDNLKRFRVITSAPVEAGFRSVDRKYFVPKSQFDLAHKDQPVKDGNVHLSAPHMYGSVLEALELQKDSAIVFLNAGSGSGYLTCIAASILGPRSIHFGVEVHSDVIHHSKAAIAAWKRAHPEGQKIQHIHMIHGNALQLQTDKGECALGFDRIYVGAAIEADHLTMFKKMLKPGGILVGPVDDELVKVVRSQRPVANEADEFSSQVISAVRFAPLVASPSLKTVIPARIWSPEEHMFYPDSFRAACKQVLLCSNAKKDQPTEPQPVPINVNAASLLPRALWMEVLSYTHRDWFETPQSEVEFLRRRLAEEKANAERANLARLEAERRLRATEKERDVYRVLARRWKTRLQASSGVGADDTETIEEAASAMLLASREPVSLLGLGNMFRRFRARASSVARREESENDSQDDDDEDETFGDVDRMEEEQNNEDDMSEDTDSEEEDELAEEGSDSFSMASSHQDSTVDATEPQGKARRSESRTVATVSLSSEDDF</sequence>
<evidence type="ECO:0000256" key="1">
    <source>
        <dbReference type="SAM" id="Coils"/>
    </source>
</evidence>
<dbReference type="PANTHER" id="PTHR11579:SF9">
    <property type="entry name" value="PROTEIN-L-ISOASPARTATE O-METHYLTRANSFERASE"/>
    <property type="match status" value="1"/>
</dbReference>
<protein>
    <submittedName>
        <fullName evidence="3">Protein-L-isoaspartateD-aspartate O-methyltransferase PCMT</fullName>
    </submittedName>
</protein>
<feature type="coiled-coil region" evidence="1">
    <location>
        <begin position="313"/>
        <end position="347"/>
    </location>
</feature>
<dbReference type="Proteomes" id="UP000693970">
    <property type="component" value="Unassembled WGS sequence"/>
</dbReference>